<reference evidence="3" key="1">
    <citation type="submission" date="2016-10" db="EMBL/GenBank/DDBJ databases">
        <authorList>
            <person name="Varghese N."/>
            <person name="Submissions S."/>
        </authorList>
    </citation>
    <scope>NUCLEOTIDE SEQUENCE [LARGE SCALE GENOMIC DNA]</scope>
    <source>
        <strain evidence="3">CGMCC 1.10218</strain>
    </source>
</reference>
<name>A0A1H6ZL14_9DEIO</name>
<accession>A0A1H6ZL14</accession>
<protein>
    <submittedName>
        <fullName evidence="2">Uncharacterized protein</fullName>
    </submittedName>
</protein>
<evidence type="ECO:0000313" key="2">
    <source>
        <dbReference type="EMBL" id="SEJ54213.1"/>
    </source>
</evidence>
<sequence>MSRDLRALAAAALRGTARAELPSPSSSALGAALARIQAETPEAALLARAAVAALHDRAGKPLQTAETPPPVPAPPAERSLPPALGRLLLRFADLSTPLARLALADAEKRGWTLGGELALRLYAARADLAPALWPLLDERAEVTLREHPMRAKWEKATAEVQWQVRLGTLEERRRRDPEEGAAELLELWKESKADERRDLLALLRRTLHEADRPLLVHAATDRVNELSKGARQLQGHLPGPLQDRLRAVLREAVVPARSRGKSGRKLTFPPFTLPPELGQPKANDYHDSDLHRLLGALPTPLILETLGVEWDLLETALHNQSGSLIDEVTNPQVAALLTDVWTSLRCYSRGESYSPHHLSALLETLDTAPASEQPTLRDVLARTLAEARLSGLSWLERELLAALGRLLDPDTAVPDLDPPPFELPPRPKQFSSWQTPERWEEEQRRTYDRQQAEYAAAWHTLTATLRLRREWQGALAQL</sequence>
<feature type="region of interest" description="Disordered" evidence="1">
    <location>
        <begin position="418"/>
        <end position="437"/>
    </location>
</feature>
<organism evidence="2 3">
    <name type="scientific">Deinococcus reticulitermitis</name>
    <dbReference type="NCBI Taxonomy" id="856736"/>
    <lineage>
        <taxon>Bacteria</taxon>
        <taxon>Thermotogati</taxon>
        <taxon>Deinococcota</taxon>
        <taxon>Deinococci</taxon>
        <taxon>Deinococcales</taxon>
        <taxon>Deinococcaceae</taxon>
        <taxon>Deinococcus</taxon>
    </lineage>
</organism>
<dbReference type="InterPro" id="IPR043746">
    <property type="entry name" value="DUF5691"/>
</dbReference>
<feature type="compositionally biased region" description="Pro residues" evidence="1">
    <location>
        <begin position="418"/>
        <end position="427"/>
    </location>
</feature>
<evidence type="ECO:0000256" key="1">
    <source>
        <dbReference type="SAM" id="MobiDB-lite"/>
    </source>
</evidence>
<dbReference type="STRING" id="856736.SAMN04488058_11053"/>
<proteinExistence type="predicted"/>
<dbReference type="OrthoDB" id="63550at2"/>
<dbReference type="Pfam" id="PF18944">
    <property type="entry name" value="DUF5691"/>
    <property type="match status" value="1"/>
</dbReference>
<dbReference type="Proteomes" id="UP000199223">
    <property type="component" value="Unassembled WGS sequence"/>
</dbReference>
<dbReference type="EMBL" id="FNZA01000010">
    <property type="protein sequence ID" value="SEJ54213.1"/>
    <property type="molecule type" value="Genomic_DNA"/>
</dbReference>
<gene>
    <name evidence="2" type="ORF">SAMN04488058_11053</name>
</gene>
<dbReference type="RefSeq" id="WP_092264765.1">
    <property type="nucleotide sequence ID" value="NZ_FNZA01000010.1"/>
</dbReference>
<evidence type="ECO:0000313" key="3">
    <source>
        <dbReference type="Proteomes" id="UP000199223"/>
    </source>
</evidence>
<keyword evidence="3" id="KW-1185">Reference proteome</keyword>
<dbReference type="AlphaFoldDB" id="A0A1H6ZL14"/>